<feature type="region of interest" description="Disordered" evidence="1">
    <location>
        <begin position="1"/>
        <end position="40"/>
    </location>
</feature>
<dbReference type="EMBL" id="LAVO01000012">
    <property type="protein sequence ID" value="KOS10198.1"/>
    <property type="molecule type" value="Genomic_DNA"/>
</dbReference>
<organism evidence="3 4">
    <name type="scientific">Microbacterium aurantiacum</name>
    <dbReference type="NCBI Taxonomy" id="162393"/>
    <lineage>
        <taxon>Bacteria</taxon>
        <taxon>Bacillati</taxon>
        <taxon>Actinomycetota</taxon>
        <taxon>Actinomycetes</taxon>
        <taxon>Micrococcales</taxon>
        <taxon>Microbacteriaceae</taxon>
        <taxon>Microbacterium</taxon>
    </lineage>
</organism>
<keyword evidence="2" id="KW-1133">Transmembrane helix</keyword>
<dbReference type="AlphaFoldDB" id="A0A0M8MF48"/>
<feature type="transmembrane region" description="Helical" evidence="2">
    <location>
        <begin position="83"/>
        <end position="104"/>
    </location>
</feature>
<dbReference type="KEGG" id="mcw:A8L33_06575"/>
<feature type="compositionally biased region" description="Low complexity" evidence="1">
    <location>
        <begin position="29"/>
        <end position="40"/>
    </location>
</feature>
<dbReference type="OrthoDB" id="5065014at2"/>
<evidence type="ECO:0000313" key="3">
    <source>
        <dbReference type="EMBL" id="KOS10198.1"/>
    </source>
</evidence>
<feature type="transmembrane region" description="Helical" evidence="2">
    <location>
        <begin position="167"/>
        <end position="187"/>
    </location>
</feature>
<gene>
    <name evidence="3" type="ORF">XI38_11915</name>
</gene>
<dbReference type="Proteomes" id="UP000037737">
    <property type="component" value="Unassembled WGS sequence"/>
</dbReference>
<sequence length="241" mass="26066">MTSSDVTGPRDSPAKASGATEPAESTDIVPSAGSPAPAPVVKVTPARPPFAAPTRDAPLRPALYNKEGMPVLVKMPPPASVRLAMVCWILSLVAGAAGAAYLFIIRIPQLPEIADVFREVEPDRADETYELAADIVFWGVFGVLVAVLLIQITLLVAFSNRRPRMRWWIFGSTILLGIVFVLSREIIMVTERGVPLERILLIQLALLVLGILLSILPGALRWTARKHDVRRGSELSSGGEF</sequence>
<name>A0A0M8MF48_9MICO</name>
<feature type="transmembrane region" description="Helical" evidence="2">
    <location>
        <begin position="199"/>
        <end position="220"/>
    </location>
</feature>
<reference evidence="3" key="1">
    <citation type="submission" date="2015-04" db="EMBL/GenBank/DDBJ databases">
        <title>Complete genome sequence of Microbacterium chocolatum SIT 101, a bacterium enantioselectively hydrolyzing mesomeric diesters.</title>
        <authorList>
            <person name="Li X."/>
            <person name="Xu Y."/>
        </authorList>
    </citation>
    <scope>NUCLEOTIDE SEQUENCE [LARGE SCALE GENOMIC DNA]</scope>
    <source>
        <strain evidence="3">SIT 101</strain>
    </source>
</reference>
<proteinExistence type="predicted"/>
<accession>A0A0M8MF48</accession>
<keyword evidence="4" id="KW-1185">Reference proteome</keyword>
<evidence type="ECO:0000256" key="1">
    <source>
        <dbReference type="SAM" id="MobiDB-lite"/>
    </source>
</evidence>
<comment type="caution">
    <text evidence="3">The sequence shown here is derived from an EMBL/GenBank/DDBJ whole genome shotgun (WGS) entry which is preliminary data.</text>
</comment>
<feature type="transmembrane region" description="Helical" evidence="2">
    <location>
        <begin position="135"/>
        <end position="158"/>
    </location>
</feature>
<protein>
    <submittedName>
        <fullName evidence="3">Uncharacterized protein</fullName>
    </submittedName>
</protein>
<evidence type="ECO:0000256" key="2">
    <source>
        <dbReference type="SAM" id="Phobius"/>
    </source>
</evidence>
<evidence type="ECO:0000313" key="4">
    <source>
        <dbReference type="Proteomes" id="UP000037737"/>
    </source>
</evidence>
<keyword evidence="2" id="KW-0812">Transmembrane</keyword>
<keyword evidence="2" id="KW-0472">Membrane</keyword>